<evidence type="ECO:0000313" key="1">
    <source>
        <dbReference type="EMBL" id="PLA54565.1"/>
    </source>
</evidence>
<evidence type="ECO:0000313" key="2">
    <source>
        <dbReference type="Proteomes" id="UP000235073"/>
    </source>
</evidence>
<reference evidence="1 2" key="1">
    <citation type="submission" date="2017-12" db="EMBL/GenBank/DDBJ databases">
        <title>Phylogenetic diversity of female urinary microbiome.</title>
        <authorList>
            <person name="Thomas-White K."/>
            <person name="Wolfe A.J."/>
        </authorList>
    </citation>
    <scope>NUCLEOTIDE SEQUENCE [LARGE SCALE GENOMIC DNA]</scope>
    <source>
        <strain evidence="1 2">UMB0733</strain>
    </source>
</reference>
<protein>
    <submittedName>
        <fullName evidence="1">Uncharacterized protein</fullName>
    </submittedName>
</protein>
<comment type="caution">
    <text evidence="1">The sequence shown here is derived from an EMBL/GenBank/DDBJ whole genome shotgun (WGS) entry which is preliminary data.</text>
</comment>
<sequence length="175" mass="18694">MNFGKLKDIAKTATEKTVAGVSKANETRKKASQENKMKIGNETVRKTVDGQYYFGFYSETPYLFEFAGFDFVGSTITQKTVTKGKTKQQGRTGSVLGGAAIGSIIAPGVGTIVGGMAGGSRKKKGTIDSTSVTTTEEKPGKAIVKFRAINGDEVKTIKTKLTQAEANNVQMFFLS</sequence>
<gene>
    <name evidence="1" type="ORF">CYK21_00135</name>
</gene>
<organism evidence="1 2">
    <name type="scientific">Streptococcus macedonicus</name>
    <name type="common">Streptococcus gallolyticus macedonicus</name>
    <dbReference type="NCBI Taxonomy" id="59310"/>
    <lineage>
        <taxon>Bacteria</taxon>
        <taxon>Bacillati</taxon>
        <taxon>Bacillota</taxon>
        <taxon>Bacilli</taxon>
        <taxon>Lactobacillales</taxon>
        <taxon>Streptococcaceae</taxon>
        <taxon>Streptococcus</taxon>
    </lineage>
</organism>
<dbReference type="Proteomes" id="UP000235073">
    <property type="component" value="Unassembled WGS sequence"/>
</dbReference>
<proteinExistence type="predicted"/>
<dbReference type="RefSeq" id="WP_101774113.1">
    <property type="nucleotide sequence ID" value="NZ_PKIB01000001.1"/>
</dbReference>
<accession>A0A2I1YI93</accession>
<name>A0A2I1YI93_STRMC</name>
<dbReference type="EMBL" id="PKIB01000001">
    <property type="protein sequence ID" value="PLA54565.1"/>
    <property type="molecule type" value="Genomic_DNA"/>
</dbReference>
<dbReference type="AlphaFoldDB" id="A0A2I1YI93"/>